<dbReference type="PANTHER" id="PTHR45737:SF6">
    <property type="entry name" value="VON WILLEBRAND FACTOR A DOMAIN-CONTAINING PROTEIN 5A"/>
    <property type="match status" value="1"/>
</dbReference>
<feature type="domain" description="VIT" evidence="2">
    <location>
        <begin position="1"/>
        <end position="125"/>
    </location>
</feature>
<dbReference type="Pfam" id="PF08487">
    <property type="entry name" value="VIT"/>
    <property type="match status" value="1"/>
</dbReference>
<keyword evidence="4" id="KW-1185">Reference proteome</keyword>
<dbReference type="PROSITE" id="PS51468">
    <property type="entry name" value="VIT"/>
    <property type="match status" value="1"/>
</dbReference>
<dbReference type="Pfam" id="PF00092">
    <property type="entry name" value="VWA"/>
    <property type="match status" value="1"/>
</dbReference>
<dbReference type="PROSITE" id="PS50234">
    <property type="entry name" value="VWFA"/>
    <property type="match status" value="1"/>
</dbReference>
<dbReference type="SMART" id="SM00609">
    <property type="entry name" value="VIT"/>
    <property type="match status" value="1"/>
</dbReference>
<reference evidence="4" key="1">
    <citation type="journal article" date="2019" name="Int. J. Syst. Evol. Microbiol.">
        <title>The Global Catalogue of Microorganisms (GCM) 10K type strain sequencing project: providing services to taxonomists for standard genome sequencing and annotation.</title>
        <authorList>
            <consortium name="The Broad Institute Genomics Platform"/>
            <consortium name="The Broad Institute Genome Sequencing Center for Infectious Disease"/>
            <person name="Wu L."/>
            <person name="Ma J."/>
        </authorList>
    </citation>
    <scope>NUCLEOTIDE SEQUENCE [LARGE SCALE GENOMIC DNA]</scope>
    <source>
        <strain evidence="4">CGMCC 1.12923</strain>
    </source>
</reference>
<dbReference type="Gene3D" id="3.40.50.410">
    <property type="entry name" value="von Willebrand factor, type A domain"/>
    <property type="match status" value="1"/>
</dbReference>
<dbReference type="SMART" id="SM00327">
    <property type="entry name" value="VWA"/>
    <property type="match status" value="1"/>
</dbReference>
<proteinExistence type="predicted"/>
<dbReference type="InterPro" id="IPR036465">
    <property type="entry name" value="vWFA_dom_sf"/>
</dbReference>
<dbReference type="RefSeq" id="WP_099034755.1">
    <property type="nucleotide sequence ID" value="NZ_BMGJ01000004.1"/>
</dbReference>
<evidence type="ECO:0008006" key="5">
    <source>
        <dbReference type="Google" id="ProtNLM"/>
    </source>
</evidence>
<dbReference type="Proteomes" id="UP000614272">
    <property type="component" value="Unassembled WGS sequence"/>
</dbReference>
<dbReference type="InterPro" id="IPR002035">
    <property type="entry name" value="VWF_A"/>
</dbReference>
<accession>A0ABQ1R8J7</accession>
<feature type="domain" description="VWFA" evidence="1">
    <location>
        <begin position="246"/>
        <end position="413"/>
    </location>
</feature>
<dbReference type="SUPFAM" id="SSF53300">
    <property type="entry name" value="vWA-like"/>
    <property type="match status" value="1"/>
</dbReference>
<evidence type="ECO:0000259" key="2">
    <source>
        <dbReference type="PROSITE" id="PS51468"/>
    </source>
</evidence>
<organism evidence="3 4">
    <name type="scientific">Lacimicrobium alkaliphilum</name>
    <dbReference type="NCBI Taxonomy" id="1526571"/>
    <lineage>
        <taxon>Bacteria</taxon>
        <taxon>Pseudomonadati</taxon>
        <taxon>Pseudomonadota</taxon>
        <taxon>Gammaproteobacteria</taxon>
        <taxon>Alteromonadales</taxon>
        <taxon>Alteromonadaceae</taxon>
        <taxon>Lacimicrobium</taxon>
    </lineage>
</organism>
<dbReference type="InterPro" id="IPR013694">
    <property type="entry name" value="VIT"/>
</dbReference>
<dbReference type="EMBL" id="BMGJ01000004">
    <property type="protein sequence ID" value="GGD59568.1"/>
    <property type="molecule type" value="Genomic_DNA"/>
</dbReference>
<sequence length="704" mass="78639">MNNPGFTHNNTLLQKADIDIELHAPMAITRYSLMFENRGEEAVEALFHFTLARMACLMQTRLQLNDREYQGEVMAKASADERYEEAIEAGKKSLLLEAIDDGLYQINLGNLEPGDSARLELQIAGLLTPQPGAWQYRLPTVIASKYGQAQAPTAPTNSLLACYPFEGRLHCHDLPKPHITSHALCEQNGHLAFKGELDRDILFCLATTEGNSQLLSANWQNAHYSLGYIAPQTQNLSESRSSSTPVLHVLMDCSGSMMGDSIEQVRQALLTLVELADEQLHLNLYRFGSDFEAYNRTPLPCDTRHKKGLRRYIKSIQADMGGTEIMQALNALCINANHPGPQQVLLITDGRAYVQDEELAALQARCLQQHCTLHAMGVSHAADESLLSRLTQPGGQLVLVNPVEPVEQITGELLHHLSQPAQAISIEWQHNPQWQQTPRLRFGNTPLLLAAKHSNDAPPALEYQSAETKETLQARQLNNPQLARALVQLAASQHLITLPPQEQTALAVQMQLISEHTSYVLVTDQQVKHPERYPTIKEIAQMHGFDTRVMACMARSDTASPQNDYLDIPGFLRKDADDTEMHSLIPSHLPQAPRPLLKLQRRMTRRFFRNDLPDLALLQKWGIDAAALNTLQAETQAYPDQARALMALWLSILFNRFILAVPASITAILRAHPQLNIRSIREAMQDDIEPIAEKAPLKPFTLAD</sequence>
<name>A0ABQ1R8J7_9ALTE</name>
<protein>
    <recommendedName>
        <fullName evidence="5">VWFA domain-containing protein</fullName>
    </recommendedName>
</protein>
<evidence type="ECO:0000313" key="3">
    <source>
        <dbReference type="EMBL" id="GGD59568.1"/>
    </source>
</evidence>
<gene>
    <name evidence="3" type="ORF">GCM10011357_13570</name>
</gene>
<evidence type="ECO:0000259" key="1">
    <source>
        <dbReference type="PROSITE" id="PS50234"/>
    </source>
</evidence>
<evidence type="ECO:0000313" key="4">
    <source>
        <dbReference type="Proteomes" id="UP000614272"/>
    </source>
</evidence>
<dbReference type="PANTHER" id="PTHR45737">
    <property type="entry name" value="VON WILLEBRAND FACTOR A DOMAIN-CONTAINING PROTEIN 5A"/>
    <property type="match status" value="1"/>
</dbReference>
<comment type="caution">
    <text evidence="3">The sequence shown here is derived from an EMBL/GenBank/DDBJ whole genome shotgun (WGS) entry which is preliminary data.</text>
</comment>